<dbReference type="InterPro" id="IPR045180">
    <property type="entry name" value="La_dom_prot"/>
</dbReference>
<sequence>MEVPQHCHEVQVDAGDYEVTPTQDKENVCGTPNGQVLSAVCEKILQQCEFYFCDANILKDQFMLNQVKATPDGWVKLEVIEGFKKMKKLTNDHGVVVQALAASTKLEISEDGLRVRRRDPLPKWDPTVYTRSIIISDVPENVEFTWSSVADLLTVEGYSPLLLRMCYPDRKVPPDLRRSQSLHPQLGCKTCAIVEFPDRSAATACAKKIKNLWPGCYSELLNKGPVKAAENATKRNEARKKKQQEKADSESEPPQKPAFLLGFKRPAETTRVIHIREPVAPPGEDSCGFAPGWRELLRLQRIALSNLYGAVDSAGPAAPPTSSVVPNDSAIVSIIPSATPGMAT</sequence>
<feature type="domain" description="HTH La-type RNA-binding" evidence="6">
    <location>
        <begin position="34"/>
        <end position="125"/>
    </location>
</feature>
<dbReference type="InterPro" id="IPR036390">
    <property type="entry name" value="WH_DNA-bd_sf"/>
</dbReference>
<dbReference type="InterPro" id="IPR036388">
    <property type="entry name" value="WH-like_DNA-bd_sf"/>
</dbReference>
<dbReference type="InterPro" id="IPR006630">
    <property type="entry name" value="La_HTH"/>
</dbReference>
<dbReference type="GO" id="GO:0006396">
    <property type="term" value="P:RNA processing"/>
    <property type="evidence" value="ECO:0007669"/>
    <property type="project" value="InterPro"/>
</dbReference>
<reference evidence="7" key="1">
    <citation type="submission" date="2024-06" db="EMBL/GenBank/DDBJ databases">
        <authorList>
            <person name="Liu X."/>
            <person name="Lenzi L."/>
            <person name="Haldenby T S."/>
            <person name="Uol C."/>
        </authorList>
    </citation>
    <scope>NUCLEOTIDE SEQUENCE</scope>
</reference>
<evidence type="ECO:0000256" key="2">
    <source>
        <dbReference type="ARBA" id="ARBA00022884"/>
    </source>
</evidence>
<evidence type="ECO:0000313" key="7">
    <source>
        <dbReference type="EMBL" id="CAL5135993.1"/>
    </source>
</evidence>
<evidence type="ECO:0000259" key="6">
    <source>
        <dbReference type="PROSITE" id="PS50961"/>
    </source>
</evidence>
<dbReference type="AlphaFoldDB" id="A0AAV2THU8"/>
<accession>A0AAV2THU8</accession>
<proteinExistence type="predicted"/>
<dbReference type="GO" id="GO:0003729">
    <property type="term" value="F:mRNA binding"/>
    <property type="evidence" value="ECO:0007669"/>
    <property type="project" value="TreeGrafter"/>
</dbReference>
<dbReference type="SMART" id="SM00715">
    <property type="entry name" value="LA"/>
    <property type="match status" value="1"/>
</dbReference>
<evidence type="ECO:0000256" key="1">
    <source>
        <dbReference type="ARBA" id="ARBA00004123"/>
    </source>
</evidence>
<dbReference type="SUPFAM" id="SSF46785">
    <property type="entry name" value="Winged helix' DNA-binding domain"/>
    <property type="match status" value="1"/>
</dbReference>
<organism evidence="7 8">
    <name type="scientific">Calicophoron daubneyi</name>
    <name type="common">Rumen fluke</name>
    <name type="synonym">Paramphistomum daubneyi</name>
    <dbReference type="NCBI Taxonomy" id="300641"/>
    <lineage>
        <taxon>Eukaryota</taxon>
        <taxon>Metazoa</taxon>
        <taxon>Spiralia</taxon>
        <taxon>Lophotrochozoa</taxon>
        <taxon>Platyhelminthes</taxon>
        <taxon>Trematoda</taxon>
        <taxon>Digenea</taxon>
        <taxon>Plagiorchiida</taxon>
        <taxon>Pronocephalata</taxon>
        <taxon>Paramphistomoidea</taxon>
        <taxon>Paramphistomidae</taxon>
        <taxon>Calicophoron</taxon>
    </lineage>
</organism>
<dbReference type="Pfam" id="PF05383">
    <property type="entry name" value="La"/>
    <property type="match status" value="1"/>
</dbReference>
<dbReference type="GO" id="GO:1990904">
    <property type="term" value="C:ribonucleoprotein complex"/>
    <property type="evidence" value="ECO:0007669"/>
    <property type="project" value="InterPro"/>
</dbReference>
<dbReference type="PANTHER" id="PTHR22792">
    <property type="entry name" value="LUPUS LA PROTEIN-RELATED"/>
    <property type="match status" value="1"/>
</dbReference>
<dbReference type="PANTHER" id="PTHR22792:SF140">
    <property type="entry name" value="ACHILLES, ISOFORM A"/>
    <property type="match status" value="1"/>
</dbReference>
<keyword evidence="3" id="KW-0539">Nucleus</keyword>
<evidence type="ECO:0000256" key="3">
    <source>
        <dbReference type="ARBA" id="ARBA00023242"/>
    </source>
</evidence>
<dbReference type="PROSITE" id="PS50961">
    <property type="entry name" value="HTH_LA"/>
    <property type="match status" value="1"/>
</dbReference>
<feature type="region of interest" description="Disordered" evidence="5">
    <location>
        <begin position="228"/>
        <end position="258"/>
    </location>
</feature>
<keyword evidence="2 4" id="KW-0694">RNA-binding</keyword>
<dbReference type="Proteomes" id="UP001497525">
    <property type="component" value="Unassembled WGS sequence"/>
</dbReference>
<dbReference type="EMBL" id="CAXLJL010000279">
    <property type="protein sequence ID" value="CAL5135993.1"/>
    <property type="molecule type" value="Genomic_DNA"/>
</dbReference>
<dbReference type="Gene3D" id="1.10.10.10">
    <property type="entry name" value="Winged helix-like DNA-binding domain superfamily/Winged helix DNA-binding domain"/>
    <property type="match status" value="1"/>
</dbReference>
<name>A0AAV2THU8_CALDB</name>
<dbReference type="GO" id="GO:0005634">
    <property type="term" value="C:nucleus"/>
    <property type="evidence" value="ECO:0007669"/>
    <property type="project" value="UniProtKB-SubCell"/>
</dbReference>
<dbReference type="InterPro" id="IPR002344">
    <property type="entry name" value="Lupus_La"/>
</dbReference>
<evidence type="ECO:0000313" key="8">
    <source>
        <dbReference type="Proteomes" id="UP001497525"/>
    </source>
</evidence>
<evidence type="ECO:0000256" key="5">
    <source>
        <dbReference type="SAM" id="MobiDB-lite"/>
    </source>
</evidence>
<comment type="subcellular location">
    <subcellularLocation>
        <location evidence="1">Nucleus</location>
    </subcellularLocation>
</comment>
<comment type="caution">
    <text evidence="7">The sequence shown here is derived from an EMBL/GenBank/DDBJ whole genome shotgun (WGS) entry which is preliminary data.</text>
</comment>
<dbReference type="PRINTS" id="PR00302">
    <property type="entry name" value="LUPUSLA"/>
</dbReference>
<protein>
    <recommendedName>
        <fullName evidence="6">HTH La-type RNA-binding domain-containing protein</fullName>
    </recommendedName>
</protein>
<gene>
    <name evidence="7" type="ORF">CDAUBV1_LOCUS10095</name>
</gene>
<evidence type="ECO:0000256" key="4">
    <source>
        <dbReference type="PROSITE-ProRule" id="PRU00332"/>
    </source>
</evidence>